<dbReference type="SUPFAM" id="SSF52540">
    <property type="entry name" value="P-loop containing nucleoside triphosphate hydrolases"/>
    <property type="match status" value="1"/>
</dbReference>
<keyword evidence="7" id="KW-0067">ATP-binding</keyword>
<dbReference type="CDD" id="cd01746">
    <property type="entry name" value="GATase1_CTP_Synthase"/>
    <property type="match status" value="1"/>
</dbReference>
<dbReference type="InterPro" id="IPR033828">
    <property type="entry name" value="GATase1_CTP_Synthase"/>
</dbReference>
<proteinExistence type="inferred from homology"/>
<dbReference type="InterPro" id="IPR004468">
    <property type="entry name" value="CTP_synthase"/>
</dbReference>
<feature type="domain" description="Glutamine amidotransferase" evidence="15">
    <location>
        <begin position="305"/>
        <end position="525"/>
    </location>
</feature>
<dbReference type="GO" id="GO:0042802">
    <property type="term" value="F:identical protein binding"/>
    <property type="evidence" value="ECO:0007669"/>
    <property type="project" value="TreeGrafter"/>
</dbReference>
<evidence type="ECO:0000259" key="15">
    <source>
        <dbReference type="Pfam" id="PF00117"/>
    </source>
</evidence>
<dbReference type="UniPathway" id="UPA00159">
    <property type="reaction ID" value="UER00277"/>
</dbReference>
<dbReference type="GO" id="GO:0005524">
    <property type="term" value="F:ATP binding"/>
    <property type="evidence" value="ECO:0007669"/>
    <property type="project" value="UniProtKB-KW"/>
</dbReference>
<evidence type="ECO:0000256" key="11">
    <source>
        <dbReference type="ARBA" id="ARBA00047781"/>
    </source>
</evidence>
<reference evidence="17" key="1">
    <citation type="submission" date="2019-01" db="EMBL/GenBank/DDBJ databases">
        <authorList>
            <consortium name="Pathogen Informatics"/>
        </authorList>
    </citation>
    <scope>NUCLEOTIDE SEQUENCE [LARGE SCALE GENOMIC DNA]</scope>
    <source>
        <strain evidence="17">NCTC10113</strain>
    </source>
</reference>
<geneLocation type="plasmid" evidence="17">
    <name>2</name>
</geneLocation>
<evidence type="ECO:0000256" key="14">
    <source>
        <dbReference type="ARBA" id="ARBA00083191"/>
    </source>
</evidence>
<evidence type="ECO:0000256" key="2">
    <source>
        <dbReference type="ARBA" id="ARBA00007533"/>
    </source>
</evidence>
<dbReference type="NCBIfam" id="TIGR00337">
    <property type="entry name" value="PyrG"/>
    <property type="match status" value="1"/>
</dbReference>
<dbReference type="PANTHER" id="PTHR11550">
    <property type="entry name" value="CTP SYNTHASE"/>
    <property type="match status" value="1"/>
</dbReference>
<dbReference type="FunFam" id="3.40.50.300:FF:000009">
    <property type="entry name" value="CTP synthase"/>
    <property type="match status" value="1"/>
</dbReference>
<evidence type="ECO:0000259" key="16">
    <source>
        <dbReference type="Pfam" id="PF06418"/>
    </source>
</evidence>
<accession>A0A448ZY48</accession>
<evidence type="ECO:0000313" key="17">
    <source>
        <dbReference type="EMBL" id="VEU56181.1"/>
    </source>
</evidence>
<evidence type="ECO:0000256" key="5">
    <source>
        <dbReference type="ARBA" id="ARBA00022723"/>
    </source>
</evidence>
<dbReference type="AlphaFoldDB" id="A0A448ZY48"/>
<evidence type="ECO:0000256" key="8">
    <source>
        <dbReference type="ARBA" id="ARBA00022842"/>
    </source>
</evidence>
<dbReference type="Gene3D" id="3.40.50.300">
    <property type="entry name" value="P-loop containing nucleotide triphosphate hydrolases"/>
    <property type="match status" value="1"/>
</dbReference>
<evidence type="ECO:0000256" key="10">
    <source>
        <dbReference type="ARBA" id="ARBA00022975"/>
    </source>
</evidence>
<keyword evidence="4 17" id="KW-0436">Ligase</keyword>
<dbReference type="InterPro" id="IPR017456">
    <property type="entry name" value="CTP_synthase_N"/>
</dbReference>
<keyword evidence="6" id="KW-0547">Nucleotide-binding</keyword>
<dbReference type="InterPro" id="IPR017926">
    <property type="entry name" value="GATASE"/>
</dbReference>
<evidence type="ECO:0000256" key="1">
    <source>
        <dbReference type="ARBA" id="ARBA00005171"/>
    </source>
</evidence>
<dbReference type="InterPro" id="IPR029062">
    <property type="entry name" value="Class_I_gatase-like"/>
</dbReference>
<organism evidence="17">
    <name type="scientific">Metamycoplasma salivarium</name>
    <name type="common">Mycoplasma salivarium</name>
    <dbReference type="NCBI Taxonomy" id="2124"/>
    <lineage>
        <taxon>Bacteria</taxon>
        <taxon>Bacillati</taxon>
        <taxon>Mycoplasmatota</taxon>
        <taxon>Mycoplasmoidales</taxon>
        <taxon>Metamycoplasmataceae</taxon>
        <taxon>Metamycoplasma</taxon>
    </lineage>
</organism>
<dbReference type="NCBIfam" id="NF003792">
    <property type="entry name" value="PRK05380.1"/>
    <property type="match status" value="1"/>
</dbReference>
<dbReference type="GO" id="GO:0003883">
    <property type="term" value="F:CTP synthase activity"/>
    <property type="evidence" value="ECO:0007669"/>
    <property type="project" value="UniProtKB-EC"/>
</dbReference>
<gene>
    <name evidence="17" type="primary">pyrG_2</name>
    <name evidence="17" type="ORF">NCTC10113_01069</name>
</gene>
<dbReference type="Pfam" id="PF00117">
    <property type="entry name" value="GATase"/>
    <property type="match status" value="1"/>
</dbReference>
<dbReference type="Pfam" id="PF06418">
    <property type="entry name" value="CTP_synth_N"/>
    <property type="match status" value="1"/>
</dbReference>
<evidence type="ECO:0000256" key="13">
    <source>
        <dbReference type="ARBA" id="ARBA00079941"/>
    </source>
</evidence>
<evidence type="ECO:0000256" key="3">
    <source>
        <dbReference type="ARBA" id="ARBA00012291"/>
    </source>
</evidence>
<dbReference type="EC" id="6.3.4.2" evidence="3"/>
<dbReference type="GO" id="GO:0046872">
    <property type="term" value="F:metal ion binding"/>
    <property type="evidence" value="ECO:0007669"/>
    <property type="project" value="UniProtKB-KW"/>
</dbReference>
<keyword evidence="9" id="KW-0315">Glutamine amidotransferase</keyword>
<dbReference type="SUPFAM" id="SSF52317">
    <property type="entry name" value="Class I glutamine amidotransferase-like"/>
    <property type="match status" value="1"/>
</dbReference>
<keyword evidence="17" id="KW-0614">Plasmid</keyword>
<dbReference type="RefSeq" id="WP_024544050.1">
    <property type="nucleotide sequence ID" value="NZ_BPLV01000001.1"/>
</dbReference>
<dbReference type="GO" id="GO:0044210">
    <property type="term" value="P:'de novo' CTP biosynthetic process"/>
    <property type="evidence" value="ECO:0007669"/>
    <property type="project" value="UniProtKB-UniPathway"/>
</dbReference>
<comment type="catalytic activity">
    <reaction evidence="11">
        <text>UTP + L-glutamine + ATP + H2O = CTP + L-glutamate + ADP + phosphate + 2 H(+)</text>
        <dbReference type="Rhea" id="RHEA:26426"/>
        <dbReference type="ChEBI" id="CHEBI:15377"/>
        <dbReference type="ChEBI" id="CHEBI:15378"/>
        <dbReference type="ChEBI" id="CHEBI:29985"/>
        <dbReference type="ChEBI" id="CHEBI:30616"/>
        <dbReference type="ChEBI" id="CHEBI:37563"/>
        <dbReference type="ChEBI" id="CHEBI:43474"/>
        <dbReference type="ChEBI" id="CHEBI:46398"/>
        <dbReference type="ChEBI" id="CHEBI:58359"/>
        <dbReference type="ChEBI" id="CHEBI:456216"/>
        <dbReference type="EC" id="6.3.4.2"/>
    </reaction>
</comment>
<evidence type="ECO:0000256" key="6">
    <source>
        <dbReference type="ARBA" id="ARBA00022741"/>
    </source>
</evidence>
<protein>
    <recommendedName>
        <fullName evidence="3">CTP synthase (glutamine hydrolyzing)</fullName>
        <ecNumber evidence="3">6.3.4.2</ecNumber>
    </recommendedName>
    <alternativeName>
        <fullName evidence="13">Cytidine 5'-triphosphate synthase</fullName>
    </alternativeName>
    <alternativeName>
        <fullName evidence="14">Cytidine triphosphate synthetase</fullName>
    </alternativeName>
    <alternativeName>
        <fullName evidence="12">UTP--ammonia ligase</fullName>
    </alternativeName>
</protein>
<dbReference type="Gene3D" id="3.40.50.880">
    <property type="match status" value="1"/>
</dbReference>
<dbReference type="EMBL" id="LR214939">
    <property type="protein sequence ID" value="VEU56181.1"/>
    <property type="molecule type" value="Genomic_DNA"/>
</dbReference>
<feature type="domain" description="CTP synthase N-terminal" evidence="16">
    <location>
        <begin position="4"/>
        <end position="267"/>
    </location>
</feature>
<evidence type="ECO:0000256" key="9">
    <source>
        <dbReference type="ARBA" id="ARBA00022962"/>
    </source>
</evidence>
<keyword evidence="10" id="KW-0665">Pyrimidine biosynthesis</keyword>
<evidence type="ECO:0000256" key="12">
    <source>
        <dbReference type="ARBA" id="ARBA00075170"/>
    </source>
</evidence>
<comment type="similarity">
    <text evidence="2">Belongs to the CTP synthase family.</text>
</comment>
<dbReference type="GO" id="GO:0019856">
    <property type="term" value="P:pyrimidine nucleobase biosynthetic process"/>
    <property type="evidence" value="ECO:0007669"/>
    <property type="project" value="TreeGrafter"/>
</dbReference>
<keyword evidence="8" id="KW-0460">Magnesium</keyword>
<comment type="pathway">
    <text evidence="1">Pyrimidine metabolism; CTP biosynthesis via de novo pathway; CTP from UDP: step 2/2.</text>
</comment>
<sequence>MKTRYIFVTGGVISGIGKGVCAASVGYLLKSHGYSVFSMKLDPYLNVTPGLLSPIEHGEVYVTQDGAETDLDLGYYERFIGTNLTYESSYTSGKLYKKLAEKEQNGEYNGKTLQVVPHFTNEIQNVILNIEKNYHPDFAIIEIGGTVGDLESNPFFYAIAQLSYMYPKNVYFIHVSYLPQLETTLDYKTKPTQHSITVLRSLGINPNMIFLRSHKKIDKESIEKISKISFVQTKNIVNIPDFKIIYQIPLYLQTKNIVKNICTHFNLKTNNANLSKWEDFVNKLKDKNRIEINLAMCGKYTAFEDAYKSIKEALVIASAYENVKINFKWIDLISLKQSEIKETLNKVDGIILLPGKGIEGWDNEVSCAKYARESNIPTLGICWGFQAMAYEFAKSINKNVKTIEFDALTDKNKDDFINEKVKTYNEIDYPVRIGNRKIIINKNTKAYEIYNKLVIEERHKHRFCIKPELFKKYENDDAKISATNENKNICEIFEITSHPFYIGVQYHPEYNVKPIQPEKLFTNFLIACKNGK</sequence>
<evidence type="ECO:0000256" key="4">
    <source>
        <dbReference type="ARBA" id="ARBA00022598"/>
    </source>
</evidence>
<dbReference type="InterPro" id="IPR027417">
    <property type="entry name" value="P-loop_NTPase"/>
</dbReference>
<dbReference type="PROSITE" id="PS51273">
    <property type="entry name" value="GATASE_TYPE_1"/>
    <property type="match status" value="1"/>
</dbReference>
<evidence type="ECO:0000256" key="7">
    <source>
        <dbReference type="ARBA" id="ARBA00022840"/>
    </source>
</evidence>
<dbReference type="PANTHER" id="PTHR11550:SF0">
    <property type="entry name" value="CTP SYNTHASE-RELATED"/>
    <property type="match status" value="1"/>
</dbReference>
<keyword evidence="5" id="KW-0479">Metal-binding</keyword>
<name>A0A448ZY48_METSV</name>